<name>A0A7M1AZZ2_9BACT</name>
<sequence length="823" mass="94619">MEYNAKNIEKKWQEYWKQNESFEPSEDFTKEKKYILSMFPFPSGRLHMGHVRNYSISDAFARYHRQQGKNVLHPIGFDSFGMPAENAAIKNGSHPKSWTYDNIDYMKNEFYSLGFSFSRKREFATSDELYTKFEQGFIIDMYNKGLLYREKGMLNWCPHDQTVLANEQVVDGCCWRCDTPIVKKDMNQYYFKITAYADELLNDLKKLEGGWPKQVLTMQENWIGKSNGLAFDLYFDEASQEKLSHTFEHFDVYTTRPDTIYGVSYTALAPEHEIVSYMIENKLLDADVIAKIETMKNTSSIERQKEKSGVALGLHVTHPLTGEKIPVWVANFVLMDYGSGAVMAVPAHDERDYDFAKKYDLPVKPVIKPFEAEHDFSKSAFTEVGELINSGEFTGMNSQEAQSKIIAMFEQKGLGKKTTNYKLKDWGVSRQRYWGAPIPFIHCDSCGLVMEKKENLPVALPDDVEITGEGNPLEKHPTWKHCKCPECGKDAMRETDTMDTFVESSWYFLRFCASPANWEKEAFSPEQIKYWMHQKGHEGVDHYIGGIEHAILHLLYARFFTKVFRDLGYIDLDEPFERLLTQGMVLKDGAKMSKSKGNTVDPDAIIEKYGADTARLFILFAAPPTQELEWNDSAVEGAYRFIKRFYERSANVFTCKEKPKINHADLSKEEKFARKKVYEALKRAEDVYNERYTFNTMIAGVMEAMNALNAQKNADVWTEGYWILSSIMEPVIPHTCHEISEKYFDLKNLAPQEIQEEVFVEESISLGVSVNGKKRGEIEVAADADKETIIAAAKENIAKWLEGKEIVKEIFVPKKLVNIVVKG</sequence>
<dbReference type="Pfam" id="PF08264">
    <property type="entry name" value="Anticodon_1"/>
    <property type="match status" value="1"/>
</dbReference>
<dbReference type="InterPro" id="IPR009008">
    <property type="entry name" value="Val/Leu/Ile-tRNA-synth_edit"/>
</dbReference>
<dbReference type="CDD" id="cd07958">
    <property type="entry name" value="Anticodon_Ia_Leu_BEm"/>
    <property type="match status" value="1"/>
</dbReference>
<dbReference type="CDD" id="cd00812">
    <property type="entry name" value="LeuRS_core"/>
    <property type="match status" value="1"/>
</dbReference>
<dbReference type="Gene3D" id="1.10.730.10">
    <property type="entry name" value="Isoleucyl-tRNA Synthetase, Domain 1"/>
    <property type="match status" value="1"/>
</dbReference>
<reference evidence="14 15" key="1">
    <citation type="submission" date="2019-06" db="EMBL/GenBank/DDBJ databases">
        <title>Sulfurimonas gotlandica sp. nov., a chemoautotrophic and psychrotolerant epsilonproteobacterium isolated from a pelagic redoxcline, and an emended description of the genus Sulfurimonas.</title>
        <authorList>
            <person name="Wang S."/>
            <person name="Jiang L."/>
            <person name="Shao Z."/>
        </authorList>
    </citation>
    <scope>NUCLEOTIDE SEQUENCE [LARGE SCALE GENOMIC DNA]</scope>
    <source>
        <strain evidence="14 15">S2-6</strain>
    </source>
</reference>
<dbReference type="GO" id="GO:0002161">
    <property type="term" value="F:aminoacyl-tRNA deacylase activity"/>
    <property type="evidence" value="ECO:0007669"/>
    <property type="project" value="InterPro"/>
</dbReference>
<dbReference type="SUPFAM" id="SSF52374">
    <property type="entry name" value="Nucleotidylyl transferase"/>
    <property type="match status" value="1"/>
</dbReference>
<dbReference type="Pfam" id="PF13603">
    <property type="entry name" value="tRNA-synt_1_2"/>
    <property type="match status" value="1"/>
</dbReference>
<dbReference type="InterPro" id="IPR015413">
    <property type="entry name" value="Methionyl/Leucyl_tRNA_Synth"/>
</dbReference>
<evidence type="ECO:0000256" key="2">
    <source>
        <dbReference type="ARBA" id="ARBA00022490"/>
    </source>
</evidence>
<feature type="binding site" evidence="9">
    <location>
        <position position="594"/>
    </location>
    <ligand>
        <name>ATP</name>
        <dbReference type="ChEBI" id="CHEBI:30616"/>
    </ligand>
</feature>
<evidence type="ECO:0000256" key="9">
    <source>
        <dbReference type="HAMAP-Rule" id="MF_00049"/>
    </source>
</evidence>
<evidence type="ECO:0000259" key="12">
    <source>
        <dbReference type="Pfam" id="PF09334"/>
    </source>
</evidence>
<dbReference type="PANTHER" id="PTHR43740">
    <property type="entry name" value="LEUCYL-TRNA SYNTHETASE"/>
    <property type="match status" value="1"/>
</dbReference>
<dbReference type="AlphaFoldDB" id="A0A7M1AZZ2"/>
<dbReference type="InterPro" id="IPR025709">
    <property type="entry name" value="Leu_tRNA-synth_edit"/>
</dbReference>
<dbReference type="EC" id="6.1.1.4" evidence="9"/>
<feature type="domain" description="Methionyl/Leucyl tRNA synthetase" evidence="12">
    <location>
        <begin position="34"/>
        <end position="178"/>
    </location>
</feature>
<gene>
    <name evidence="9" type="primary">leuS</name>
    <name evidence="14" type="ORF">FJR45_03270</name>
</gene>
<feature type="domain" description="Methionyl/Valyl/Leucyl/Isoleucyl-tRNA synthetase anticodon-binding" evidence="11">
    <location>
        <begin position="673"/>
        <end position="789"/>
    </location>
</feature>
<feature type="short sequence motif" description="'KMSKS' region" evidence="9">
    <location>
        <begin position="591"/>
        <end position="595"/>
    </location>
</feature>
<comment type="similarity">
    <text evidence="1 9 10">Belongs to the class-I aminoacyl-tRNA synthetase family.</text>
</comment>
<dbReference type="GO" id="GO:0005829">
    <property type="term" value="C:cytosol"/>
    <property type="evidence" value="ECO:0007669"/>
    <property type="project" value="TreeGrafter"/>
</dbReference>
<dbReference type="Gene3D" id="3.90.740.10">
    <property type="entry name" value="Valyl/Leucyl/Isoleucyl-tRNA synthetase, editing domain"/>
    <property type="match status" value="1"/>
</dbReference>
<evidence type="ECO:0000256" key="4">
    <source>
        <dbReference type="ARBA" id="ARBA00022741"/>
    </source>
</evidence>
<keyword evidence="4 9" id="KW-0547">Nucleotide-binding</keyword>
<dbReference type="GO" id="GO:0005524">
    <property type="term" value="F:ATP binding"/>
    <property type="evidence" value="ECO:0007669"/>
    <property type="project" value="UniProtKB-UniRule"/>
</dbReference>
<keyword evidence="5 9" id="KW-0067">ATP-binding</keyword>
<dbReference type="InterPro" id="IPR009080">
    <property type="entry name" value="tRNAsynth_Ia_anticodon-bd"/>
</dbReference>
<evidence type="ECO:0000256" key="1">
    <source>
        <dbReference type="ARBA" id="ARBA00005594"/>
    </source>
</evidence>
<keyword evidence="3 9" id="KW-0436">Ligase</keyword>
<feature type="short sequence motif" description="'HIGH' region" evidence="9">
    <location>
        <begin position="40"/>
        <end position="50"/>
    </location>
</feature>
<protein>
    <recommendedName>
        <fullName evidence="9">Leucine--tRNA ligase</fullName>
        <ecNumber evidence="9">6.1.1.4</ecNumber>
    </recommendedName>
    <alternativeName>
        <fullName evidence="9">Leucyl-tRNA synthetase</fullName>
        <shortName evidence="9">LeuRS</shortName>
    </alternativeName>
</protein>
<dbReference type="PROSITE" id="PS00178">
    <property type="entry name" value="AA_TRNA_LIGASE_I"/>
    <property type="match status" value="1"/>
</dbReference>
<dbReference type="EMBL" id="CP041235">
    <property type="protein sequence ID" value="QOP43024.1"/>
    <property type="molecule type" value="Genomic_DNA"/>
</dbReference>
<dbReference type="SUPFAM" id="SSF47323">
    <property type="entry name" value="Anticodon-binding domain of a subclass of class I aminoacyl-tRNA synthetases"/>
    <property type="match status" value="1"/>
</dbReference>
<dbReference type="Pfam" id="PF09334">
    <property type="entry name" value="tRNA-synt_1g"/>
    <property type="match status" value="2"/>
</dbReference>
<evidence type="ECO:0000256" key="8">
    <source>
        <dbReference type="ARBA" id="ARBA00047469"/>
    </source>
</evidence>
<dbReference type="RefSeq" id="WP_193151333.1">
    <property type="nucleotide sequence ID" value="NZ_CP041235.1"/>
</dbReference>
<evidence type="ECO:0000313" key="14">
    <source>
        <dbReference type="EMBL" id="QOP43024.1"/>
    </source>
</evidence>
<dbReference type="GO" id="GO:0004823">
    <property type="term" value="F:leucine-tRNA ligase activity"/>
    <property type="evidence" value="ECO:0007669"/>
    <property type="project" value="UniProtKB-UniRule"/>
</dbReference>
<evidence type="ECO:0000256" key="6">
    <source>
        <dbReference type="ARBA" id="ARBA00022917"/>
    </source>
</evidence>
<organism evidence="14 15">
    <name type="scientific">Sulfurimonas sediminis</name>
    <dbReference type="NCBI Taxonomy" id="2590020"/>
    <lineage>
        <taxon>Bacteria</taxon>
        <taxon>Pseudomonadati</taxon>
        <taxon>Campylobacterota</taxon>
        <taxon>Epsilonproteobacteria</taxon>
        <taxon>Campylobacterales</taxon>
        <taxon>Sulfurimonadaceae</taxon>
        <taxon>Sulfurimonas</taxon>
    </lineage>
</organism>
<keyword evidence="7 9" id="KW-0030">Aminoacyl-tRNA synthetase</keyword>
<dbReference type="HAMAP" id="MF_00049_B">
    <property type="entry name" value="Leu_tRNA_synth_B"/>
    <property type="match status" value="1"/>
</dbReference>
<dbReference type="PANTHER" id="PTHR43740:SF2">
    <property type="entry name" value="LEUCINE--TRNA LIGASE, MITOCHONDRIAL"/>
    <property type="match status" value="1"/>
</dbReference>
<feature type="domain" description="Methionyl/Leucyl tRNA synthetase" evidence="12">
    <location>
        <begin position="525"/>
        <end position="634"/>
    </location>
</feature>
<evidence type="ECO:0000259" key="13">
    <source>
        <dbReference type="Pfam" id="PF13603"/>
    </source>
</evidence>
<dbReference type="InterPro" id="IPR002302">
    <property type="entry name" value="Leu-tRNA-ligase"/>
</dbReference>
<dbReference type="FunFam" id="1.10.730.10:FF:000002">
    <property type="entry name" value="Leucine--tRNA ligase"/>
    <property type="match status" value="1"/>
</dbReference>
<evidence type="ECO:0000256" key="10">
    <source>
        <dbReference type="RuleBase" id="RU363039"/>
    </source>
</evidence>
<keyword evidence="6 9" id="KW-0648">Protein biosynthesis</keyword>
<evidence type="ECO:0000256" key="7">
    <source>
        <dbReference type="ARBA" id="ARBA00023146"/>
    </source>
</evidence>
<proteinExistence type="inferred from homology"/>
<evidence type="ECO:0000313" key="15">
    <source>
        <dbReference type="Proteomes" id="UP000593719"/>
    </source>
</evidence>
<accession>A0A7M1AZZ2</accession>
<dbReference type="InterPro" id="IPR014729">
    <property type="entry name" value="Rossmann-like_a/b/a_fold"/>
</dbReference>
<dbReference type="NCBIfam" id="TIGR00396">
    <property type="entry name" value="leuS_bact"/>
    <property type="match status" value="1"/>
</dbReference>
<keyword evidence="2 9" id="KW-0963">Cytoplasm</keyword>
<comment type="catalytic activity">
    <reaction evidence="8 9">
        <text>tRNA(Leu) + L-leucine + ATP = L-leucyl-tRNA(Leu) + AMP + diphosphate</text>
        <dbReference type="Rhea" id="RHEA:11688"/>
        <dbReference type="Rhea" id="RHEA-COMP:9613"/>
        <dbReference type="Rhea" id="RHEA-COMP:9622"/>
        <dbReference type="ChEBI" id="CHEBI:30616"/>
        <dbReference type="ChEBI" id="CHEBI:33019"/>
        <dbReference type="ChEBI" id="CHEBI:57427"/>
        <dbReference type="ChEBI" id="CHEBI:78442"/>
        <dbReference type="ChEBI" id="CHEBI:78494"/>
        <dbReference type="ChEBI" id="CHEBI:456215"/>
        <dbReference type="EC" id="6.1.1.4"/>
    </reaction>
</comment>
<evidence type="ECO:0000256" key="5">
    <source>
        <dbReference type="ARBA" id="ARBA00022840"/>
    </source>
</evidence>
<feature type="domain" description="Leucyl-tRNA synthetase editing" evidence="13">
    <location>
        <begin position="220"/>
        <end position="409"/>
    </location>
</feature>
<dbReference type="KEGG" id="ssei:FJR45_03270"/>
<evidence type="ECO:0000259" key="11">
    <source>
        <dbReference type="Pfam" id="PF08264"/>
    </source>
</evidence>
<comment type="subcellular location">
    <subcellularLocation>
        <location evidence="9">Cytoplasm</location>
    </subcellularLocation>
</comment>
<dbReference type="Gene3D" id="3.40.50.620">
    <property type="entry name" value="HUPs"/>
    <property type="match status" value="1"/>
</dbReference>
<evidence type="ECO:0000256" key="3">
    <source>
        <dbReference type="ARBA" id="ARBA00022598"/>
    </source>
</evidence>
<dbReference type="Proteomes" id="UP000593719">
    <property type="component" value="Chromosome"/>
</dbReference>
<dbReference type="GO" id="GO:0006429">
    <property type="term" value="P:leucyl-tRNA aminoacylation"/>
    <property type="evidence" value="ECO:0007669"/>
    <property type="project" value="UniProtKB-UniRule"/>
</dbReference>
<dbReference type="InterPro" id="IPR001412">
    <property type="entry name" value="aa-tRNA-synth_I_CS"/>
</dbReference>
<dbReference type="SUPFAM" id="SSF50677">
    <property type="entry name" value="ValRS/IleRS/LeuRS editing domain"/>
    <property type="match status" value="1"/>
</dbReference>
<dbReference type="PRINTS" id="PR00985">
    <property type="entry name" value="TRNASYNTHLEU"/>
</dbReference>
<keyword evidence="15" id="KW-1185">Reference proteome</keyword>
<dbReference type="InterPro" id="IPR013155">
    <property type="entry name" value="M/V/L/I-tRNA-synth_anticd-bd"/>
</dbReference>